<feature type="domain" description="OmpA-like" evidence="7">
    <location>
        <begin position="191"/>
        <end position="308"/>
    </location>
</feature>
<evidence type="ECO:0000256" key="5">
    <source>
        <dbReference type="SAM" id="Coils"/>
    </source>
</evidence>
<dbReference type="Pfam" id="PF00691">
    <property type="entry name" value="OmpA"/>
    <property type="match status" value="1"/>
</dbReference>
<dbReference type="Gene3D" id="3.30.1330.60">
    <property type="entry name" value="OmpA-like domain"/>
    <property type="match status" value="1"/>
</dbReference>
<evidence type="ECO:0000256" key="6">
    <source>
        <dbReference type="SAM" id="MobiDB-lite"/>
    </source>
</evidence>
<evidence type="ECO:0000259" key="7">
    <source>
        <dbReference type="PROSITE" id="PS51123"/>
    </source>
</evidence>
<proteinExistence type="predicted"/>
<keyword evidence="5" id="KW-0175">Coiled coil</keyword>
<dbReference type="InterPro" id="IPR006665">
    <property type="entry name" value="OmpA-like"/>
</dbReference>
<evidence type="ECO:0000256" key="1">
    <source>
        <dbReference type="ARBA" id="ARBA00004442"/>
    </source>
</evidence>
<keyword evidence="2 4" id="KW-0472">Membrane</keyword>
<comment type="subcellular location">
    <subcellularLocation>
        <location evidence="1">Cell outer membrane</location>
    </subcellularLocation>
</comment>
<evidence type="ECO:0000313" key="8">
    <source>
        <dbReference type="EMBL" id="MDC8011085.1"/>
    </source>
</evidence>
<organism evidence="8 9">
    <name type="scientific">Tahibacter soli</name>
    <dbReference type="NCBI Taxonomy" id="2983605"/>
    <lineage>
        <taxon>Bacteria</taxon>
        <taxon>Pseudomonadati</taxon>
        <taxon>Pseudomonadota</taxon>
        <taxon>Gammaproteobacteria</taxon>
        <taxon>Lysobacterales</taxon>
        <taxon>Rhodanobacteraceae</taxon>
        <taxon>Tahibacter</taxon>
    </lineage>
</organism>
<feature type="coiled-coil region" evidence="5">
    <location>
        <begin position="108"/>
        <end position="139"/>
    </location>
</feature>
<dbReference type="PANTHER" id="PTHR30329">
    <property type="entry name" value="STATOR ELEMENT OF FLAGELLAR MOTOR COMPLEX"/>
    <property type="match status" value="1"/>
</dbReference>
<reference evidence="8" key="1">
    <citation type="submission" date="2023-02" db="EMBL/GenBank/DDBJ databases">
        <title>Tahibacter soli sp. nov. isolated from soil.</title>
        <authorList>
            <person name="Baek J.H."/>
            <person name="Lee J.K."/>
            <person name="Choi D.G."/>
            <person name="Jeon C.O."/>
        </authorList>
    </citation>
    <scope>NUCLEOTIDE SEQUENCE</scope>
    <source>
        <strain evidence="8">BL</strain>
    </source>
</reference>
<dbReference type="CDD" id="cd07185">
    <property type="entry name" value="OmpA_C-like"/>
    <property type="match status" value="1"/>
</dbReference>
<dbReference type="InterPro" id="IPR036737">
    <property type="entry name" value="OmpA-like_sf"/>
</dbReference>
<dbReference type="InterPro" id="IPR006664">
    <property type="entry name" value="OMP_bac"/>
</dbReference>
<keyword evidence="9" id="KW-1185">Reference proteome</keyword>
<dbReference type="PANTHER" id="PTHR30329:SF21">
    <property type="entry name" value="LIPOPROTEIN YIAD-RELATED"/>
    <property type="match status" value="1"/>
</dbReference>
<accession>A0A9X4BFH3</accession>
<dbReference type="AlphaFoldDB" id="A0A9X4BFH3"/>
<dbReference type="SUPFAM" id="SSF103088">
    <property type="entry name" value="OmpA-like"/>
    <property type="match status" value="1"/>
</dbReference>
<feature type="region of interest" description="Disordered" evidence="6">
    <location>
        <begin position="147"/>
        <end position="168"/>
    </location>
</feature>
<evidence type="ECO:0000256" key="4">
    <source>
        <dbReference type="PROSITE-ProRule" id="PRU00473"/>
    </source>
</evidence>
<keyword evidence="3" id="KW-0998">Cell outer membrane</keyword>
<dbReference type="PROSITE" id="PS51123">
    <property type="entry name" value="OMPA_2"/>
    <property type="match status" value="1"/>
</dbReference>
<dbReference type="PRINTS" id="PR01021">
    <property type="entry name" value="OMPADOMAIN"/>
</dbReference>
<dbReference type="Proteomes" id="UP001139971">
    <property type="component" value="Unassembled WGS sequence"/>
</dbReference>
<evidence type="ECO:0000256" key="2">
    <source>
        <dbReference type="ARBA" id="ARBA00023136"/>
    </source>
</evidence>
<evidence type="ECO:0000313" key="9">
    <source>
        <dbReference type="Proteomes" id="UP001139971"/>
    </source>
</evidence>
<comment type="caution">
    <text evidence="8">The sequence shown here is derived from an EMBL/GenBank/DDBJ whole genome shotgun (WGS) entry which is preliminary data.</text>
</comment>
<evidence type="ECO:0000256" key="3">
    <source>
        <dbReference type="ARBA" id="ARBA00023237"/>
    </source>
</evidence>
<dbReference type="EMBL" id="JAOVZO020000001">
    <property type="protein sequence ID" value="MDC8011085.1"/>
    <property type="molecule type" value="Genomic_DNA"/>
</dbReference>
<name>A0A9X4BFH3_9GAMM</name>
<protein>
    <submittedName>
        <fullName evidence="8">OmpA family protein</fullName>
    </submittedName>
</protein>
<dbReference type="RefSeq" id="WP_263544503.1">
    <property type="nucleotide sequence ID" value="NZ_JAOVZO020000001.1"/>
</dbReference>
<dbReference type="GO" id="GO:0009279">
    <property type="term" value="C:cell outer membrane"/>
    <property type="evidence" value="ECO:0007669"/>
    <property type="project" value="UniProtKB-SubCell"/>
</dbReference>
<sequence>MPWRYTLVAAASLLAACGSAPRRDLDYDRMQARLDELAADPQLSKYATAERAFAETMLRRLDVAGGKEHEQLVYLAERRVDIAYIAAQTALEADELARLEREQAALLLDASRRETEAAREELDRQRRQELARLEEAQRAAQVQVPVPPAVGAGLPPETAAPPVESVPPAQASAPAAATLAERLAAIAPELGPRGAQMTLEDLAFEPGRATLRADAGVGIDRMLVFVERDAHKTIRIEGHTDATGSVEANRDLSLRRAEAVRDALVARGIPTERIRVYGLGEGEPLAPNEDAEGRALNRRVVVILEAADKTPGGV</sequence>
<dbReference type="PROSITE" id="PS51257">
    <property type="entry name" value="PROKAR_LIPOPROTEIN"/>
    <property type="match status" value="1"/>
</dbReference>
<dbReference type="InterPro" id="IPR050330">
    <property type="entry name" value="Bact_OuterMem_StrucFunc"/>
</dbReference>
<gene>
    <name evidence="8" type="ORF">OD750_000835</name>
</gene>